<gene>
    <name evidence="1" type="ORF">RYX45_24305</name>
</gene>
<accession>A0AAJ2NU43</accession>
<sequence>RAMATIFKKIKFETHENIGSGPIHLPEEELHTNATWISLHRSLTEMGQDRLEQGLVGAAHALNHIAPLFVMADPQDIHVIP</sequence>
<organism evidence="1 2">
    <name type="scientific">Alkalihalophilus pseudofirmus</name>
    <name type="common">Bacillus pseudofirmus</name>
    <dbReference type="NCBI Taxonomy" id="79885"/>
    <lineage>
        <taxon>Bacteria</taxon>
        <taxon>Bacillati</taxon>
        <taxon>Bacillota</taxon>
        <taxon>Bacilli</taxon>
        <taxon>Bacillales</taxon>
        <taxon>Bacillaceae</taxon>
        <taxon>Alkalihalophilus</taxon>
    </lineage>
</organism>
<evidence type="ECO:0000313" key="2">
    <source>
        <dbReference type="Proteomes" id="UP001285636"/>
    </source>
</evidence>
<feature type="non-terminal residue" evidence="1">
    <location>
        <position position="81"/>
    </location>
</feature>
<feature type="non-terminal residue" evidence="1">
    <location>
        <position position="1"/>
    </location>
</feature>
<reference evidence="1" key="1">
    <citation type="submission" date="2023-10" db="EMBL/GenBank/DDBJ databases">
        <title>Screening of Alkalihalophilus pseudofirmusBZ-TG-HK211 and Its Alleviation of Salt Stress on Rapeseed Growth.</title>
        <authorList>
            <person name="Zhao B."/>
            <person name="Guo T."/>
        </authorList>
    </citation>
    <scope>NUCLEOTIDE SEQUENCE</scope>
    <source>
        <strain evidence="1">BZ-TG-HK211</strain>
    </source>
</reference>
<dbReference type="Proteomes" id="UP001285636">
    <property type="component" value="Unassembled WGS sequence"/>
</dbReference>
<protein>
    <submittedName>
        <fullName evidence="1">ATP-dependent helicase</fullName>
    </submittedName>
</protein>
<keyword evidence="1" id="KW-0547">Nucleotide-binding</keyword>
<proteinExistence type="predicted"/>
<evidence type="ECO:0000313" key="1">
    <source>
        <dbReference type="EMBL" id="MDV2888288.1"/>
    </source>
</evidence>
<dbReference type="GO" id="GO:0004386">
    <property type="term" value="F:helicase activity"/>
    <property type="evidence" value="ECO:0007669"/>
    <property type="project" value="UniProtKB-KW"/>
</dbReference>
<keyword evidence="1" id="KW-0067">ATP-binding</keyword>
<dbReference type="EMBL" id="JAWJAY010001214">
    <property type="protein sequence ID" value="MDV2888288.1"/>
    <property type="molecule type" value="Genomic_DNA"/>
</dbReference>
<dbReference type="AlphaFoldDB" id="A0AAJ2NU43"/>
<keyword evidence="1" id="KW-0347">Helicase</keyword>
<keyword evidence="1" id="KW-0378">Hydrolase</keyword>
<comment type="caution">
    <text evidence="1">The sequence shown here is derived from an EMBL/GenBank/DDBJ whole genome shotgun (WGS) entry which is preliminary data.</text>
</comment>
<name>A0AAJ2NU43_ALKPS</name>